<evidence type="ECO:0000313" key="10">
    <source>
        <dbReference type="EMBL" id="TWU12627.1"/>
    </source>
</evidence>
<feature type="domain" description="Glycosyltransferase 2-like" evidence="9">
    <location>
        <begin position="8"/>
        <end position="167"/>
    </location>
</feature>
<keyword evidence="11" id="KW-1185">Reference proteome</keyword>
<reference evidence="10 11" key="1">
    <citation type="submission" date="2019-02" db="EMBL/GenBank/DDBJ databases">
        <title>Deep-cultivation of Planctomycetes and their phenomic and genomic characterization uncovers novel biology.</title>
        <authorList>
            <person name="Wiegand S."/>
            <person name="Jogler M."/>
            <person name="Boedeker C."/>
            <person name="Pinto D."/>
            <person name="Vollmers J."/>
            <person name="Rivas-Marin E."/>
            <person name="Kohn T."/>
            <person name="Peeters S.H."/>
            <person name="Heuer A."/>
            <person name="Rast P."/>
            <person name="Oberbeckmann S."/>
            <person name="Bunk B."/>
            <person name="Jeske O."/>
            <person name="Meyerdierks A."/>
            <person name="Storesund J.E."/>
            <person name="Kallscheuer N."/>
            <person name="Luecker S."/>
            <person name="Lage O.M."/>
            <person name="Pohl T."/>
            <person name="Merkel B.J."/>
            <person name="Hornburger P."/>
            <person name="Mueller R.-W."/>
            <person name="Bruemmer F."/>
            <person name="Labrenz M."/>
            <person name="Spormann A.M."/>
            <person name="Op Den Camp H."/>
            <person name="Overmann J."/>
            <person name="Amann R."/>
            <person name="Jetten M.S.M."/>
            <person name="Mascher T."/>
            <person name="Medema M.H."/>
            <person name="Devos D.P."/>
            <person name="Kaster A.-K."/>
            <person name="Ovreas L."/>
            <person name="Rohde M."/>
            <person name="Galperin M.Y."/>
            <person name="Jogler C."/>
        </authorList>
    </citation>
    <scope>NUCLEOTIDE SEQUENCE [LARGE SCALE GENOMIC DNA]</scope>
    <source>
        <strain evidence="10 11">CA54</strain>
    </source>
</reference>
<dbReference type="GO" id="GO:0005886">
    <property type="term" value="C:plasma membrane"/>
    <property type="evidence" value="ECO:0007669"/>
    <property type="project" value="TreeGrafter"/>
</dbReference>
<evidence type="ECO:0000256" key="2">
    <source>
        <dbReference type="ARBA" id="ARBA00022676"/>
    </source>
</evidence>
<dbReference type="Pfam" id="PF00535">
    <property type="entry name" value="Glycos_transf_2"/>
    <property type="match status" value="1"/>
</dbReference>
<evidence type="ECO:0000256" key="3">
    <source>
        <dbReference type="ARBA" id="ARBA00022679"/>
    </source>
</evidence>
<feature type="region of interest" description="Disordered" evidence="7">
    <location>
        <begin position="315"/>
        <end position="345"/>
    </location>
</feature>
<dbReference type="GO" id="GO:0016757">
    <property type="term" value="F:glycosyltransferase activity"/>
    <property type="evidence" value="ECO:0007669"/>
    <property type="project" value="UniProtKB-KW"/>
</dbReference>
<dbReference type="CDD" id="cd04187">
    <property type="entry name" value="DPM1_like_bac"/>
    <property type="match status" value="1"/>
</dbReference>
<dbReference type="EMBL" id="SJPP01000001">
    <property type="protein sequence ID" value="TWU12627.1"/>
    <property type="molecule type" value="Genomic_DNA"/>
</dbReference>
<evidence type="ECO:0000256" key="8">
    <source>
        <dbReference type="SAM" id="Phobius"/>
    </source>
</evidence>
<comment type="subcellular location">
    <subcellularLocation>
        <location evidence="1">Membrane</location>
        <topology evidence="1">Multi-pass membrane protein</topology>
    </subcellularLocation>
</comment>
<keyword evidence="3" id="KW-0808">Transferase</keyword>
<name>A0A5C6BLS7_9PLAN</name>
<dbReference type="RefSeq" id="WP_146370067.1">
    <property type="nucleotide sequence ID" value="NZ_SJPP01000001.1"/>
</dbReference>
<dbReference type="InterPro" id="IPR050256">
    <property type="entry name" value="Glycosyltransferase_2"/>
</dbReference>
<evidence type="ECO:0000256" key="1">
    <source>
        <dbReference type="ARBA" id="ARBA00004141"/>
    </source>
</evidence>
<gene>
    <name evidence="10" type="ORF">CA54_14510</name>
</gene>
<dbReference type="InterPro" id="IPR001173">
    <property type="entry name" value="Glyco_trans_2-like"/>
</dbReference>
<feature type="transmembrane region" description="Helical" evidence="8">
    <location>
        <begin position="232"/>
        <end position="253"/>
    </location>
</feature>
<comment type="caution">
    <text evidence="10">The sequence shown here is derived from an EMBL/GenBank/DDBJ whole genome shotgun (WGS) entry which is preliminary data.</text>
</comment>
<dbReference type="PANTHER" id="PTHR48090">
    <property type="entry name" value="UNDECAPRENYL-PHOSPHATE 4-DEOXY-4-FORMAMIDO-L-ARABINOSE TRANSFERASE-RELATED"/>
    <property type="match status" value="1"/>
</dbReference>
<keyword evidence="2" id="KW-0328">Glycosyltransferase</keyword>
<keyword evidence="5 8" id="KW-1133">Transmembrane helix</keyword>
<protein>
    <recommendedName>
        <fullName evidence="9">Glycosyltransferase 2-like domain-containing protein</fullName>
    </recommendedName>
</protein>
<dbReference type="AlphaFoldDB" id="A0A5C6BLS7"/>
<dbReference type="SUPFAM" id="SSF53448">
    <property type="entry name" value="Nucleotide-diphospho-sugar transferases"/>
    <property type="match status" value="1"/>
</dbReference>
<keyword evidence="6 8" id="KW-0472">Membrane</keyword>
<proteinExistence type="predicted"/>
<evidence type="ECO:0000256" key="5">
    <source>
        <dbReference type="ARBA" id="ARBA00022989"/>
    </source>
</evidence>
<dbReference type="OrthoDB" id="9807778at2"/>
<evidence type="ECO:0000259" key="9">
    <source>
        <dbReference type="Pfam" id="PF00535"/>
    </source>
</evidence>
<evidence type="ECO:0000313" key="11">
    <source>
        <dbReference type="Proteomes" id="UP000320735"/>
    </source>
</evidence>
<dbReference type="Proteomes" id="UP000320735">
    <property type="component" value="Unassembled WGS sequence"/>
</dbReference>
<dbReference type="Gene3D" id="3.90.550.10">
    <property type="entry name" value="Spore Coat Polysaccharide Biosynthesis Protein SpsA, Chain A"/>
    <property type="match status" value="1"/>
</dbReference>
<organism evidence="10 11">
    <name type="scientific">Symmachiella macrocystis</name>
    <dbReference type="NCBI Taxonomy" id="2527985"/>
    <lineage>
        <taxon>Bacteria</taxon>
        <taxon>Pseudomonadati</taxon>
        <taxon>Planctomycetota</taxon>
        <taxon>Planctomycetia</taxon>
        <taxon>Planctomycetales</taxon>
        <taxon>Planctomycetaceae</taxon>
        <taxon>Symmachiella</taxon>
    </lineage>
</organism>
<feature type="transmembrane region" description="Helical" evidence="8">
    <location>
        <begin position="265"/>
        <end position="290"/>
    </location>
</feature>
<dbReference type="InterPro" id="IPR029044">
    <property type="entry name" value="Nucleotide-diphossugar_trans"/>
</dbReference>
<accession>A0A5C6BLS7</accession>
<sequence>MEEAELISIVVPMYNEEGNVRPLYEAIVKEFDELWCTFELIFVDDGSRDESVATVKTLHDADSRVKLVRLSRNFGCQMAIFAGLEHATGHAVIVMDADLQHPPEIIGRMIELWKEGFEVVYTIREETEGIGFFKRLTSSAFSRLQRRLGATTLEPNVSDYRLMDQRVVKLIVAMRERKRFFRSMVEWVGFRQTGIPFVAAERFSGNTKYSYTKLIGLALDAVTSFSTLPLRLCTYVGFIAAVSVVPYALWAIYVRLFTEDSVHGWSSIIVAVLFLGGVQLISLGILGEYVGRIYEEVKGRPLYITSETCGLCDSTNSPPDNRKATTATTQEVSKQNTASETLARN</sequence>
<dbReference type="PANTHER" id="PTHR48090:SF1">
    <property type="entry name" value="PROPHAGE BACTOPRENOL GLUCOSYL TRANSFERASE HOMOLOG"/>
    <property type="match status" value="1"/>
</dbReference>
<evidence type="ECO:0000256" key="6">
    <source>
        <dbReference type="ARBA" id="ARBA00023136"/>
    </source>
</evidence>
<evidence type="ECO:0000256" key="4">
    <source>
        <dbReference type="ARBA" id="ARBA00022692"/>
    </source>
</evidence>
<keyword evidence="4 8" id="KW-0812">Transmembrane</keyword>
<evidence type="ECO:0000256" key="7">
    <source>
        <dbReference type="SAM" id="MobiDB-lite"/>
    </source>
</evidence>